<dbReference type="GO" id="GO:0005085">
    <property type="term" value="F:guanyl-nucleotide exchange factor activity"/>
    <property type="evidence" value="ECO:0007669"/>
    <property type="project" value="TreeGrafter"/>
</dbReference>
<dbReference type="SUPFAM" id="SSF50985">
    <property type="entry name" value="RCC1/BLIP-II"/>
    <property type="match status" value="1"/>
</dbReference>
<dbReference type="Pfam" id="PF13540">
    <property type="entry name" value="RCC1_2"/>
    <property type="match status" value="1"/>
</dbReference>
<dbReference type="EMBL" id="KQ947413">
    <property type="protein sequence ID" value="KUJ18274.1"/>
    <property type="molecule type" value="Genomic_DNA"/>
</dbReference>
<dbReference type="InterPro" id="IPR000408">
    <property type="entry name" value="Reg_chr_condens"/>
</dbReference>
<organism evidence="2 3">
    <name type="scientific">Mollisia scopiformis</name>
    <name type="common">Conifer needle endophyte fungus</name>
    <name type="synonym">Phialocephala scopiformis</name>
    <dbReference type="NCBI Taxonomy" id="149040"/>
    <lineage>
        <taxon>Eukaryota</taxon>
        <taxon>Fungi</taxon>
        <taxon>Dikarya</taxon>
        <taxon>Ascomycota</taxon>
        <taxon>Pezizomycotina</taxon>
        <taxon>Leotiomycetes</taxon>
        <taxon>Helotiales</taxon>
        <taxon>Mollisiaceae</taxon>
        <taxon>Mollisia</taxon>
    </lineage>
</organism>
<dbReference type="InterPro" id="IPR009091">
    <property type="entry name" value="RCC1/BLIP-II"/>
</dbReference>
<feature type="repeat" description="RCC1" evidence="1">
    <location>
        <begin position="266"/>
        <end position="318"/>
    </location>
</feature>
<dbReference type="GeneID" id="28828099"/>
<dbReference type="InParanoid" id="A0A194XDP5"/>
<dbReference type="GO" id="GO:0005737">
    <property type="term" value="C:cytoplasm"/>
    <property type="evidence" value="ECO:0007669"/>
    <property type="project" value="TreeGrafter"/>
</dbReference>
<keyword evidence="3" id="KW-1185">Reference proteome</keyword>
<name>A0A194XDP5_MOLSC</name>
<feature type="repeat" description="RCC1" evidence="1">
    <location>
        <begin position="217"/>
        <end position="265"/>
    </location>
</feature>
<sequence length="320" mass="34751">MELWASGFNAWGQLDFEEVPGIGHRDLKEFKCILTDKRIEIVRTTLSATLVKTSAGLRTAGCFDDLIEHCISKQDNLSNLAIAGNDIVVCQSCSEQDPGRPASENTPAADPINANESVLKQYKSFDSYLNDHGEKLRQCGGSLQVVANQCTFTLLTSDGQVWTWGDGRYEACLGREISDERPAATPCTVEDLSDVPNGPIRKISSGGYVTAALTNGNDLYVWGGRPGQSKLLEDLTGAPMPLDLEGEDVLDVAVGVNHMLILTTERKLFVVGEGSNGQLGLDEKEVPTWKQVILPLKDSQRIASVHAGYKNSLVIVEEIT</sequence>
<reference evidence="2 3" key="1">
    <citation type="submission" date="2015-10" db="EMBL/GenBank/DDBJ databases">
        <title>Full genome of DAOMC 229536 Phialocephala scopiformis, a fungal endophyte of spruce producing the potent anti-insectan compound rugulosin.</title>
        <authorList>
            <consortium name="DOE Joint Genome Institute"/>
            <person name="Walker A.K."/>
            <person name="Frasz S.L."/>
            <person name="Seifert K.A."/>
            <person name="Miller J.D."/>
            <person name="Mondo S.J."/>
            <person name="Labutti K."/>
            <person name="Lipzen A."/>
            <person name="Dockter R."/>
            <person name="Kennedy M."/>
            <person name="Grigoriev I.V."/>
            <person name="Spatafora J.W."/>
        </authorList>
    </citation>
    <scope>NUCLEOTIDE SEQUENCE [LARGE SCALE GENOMIC DNA]</scope>
    <source>
        <strain evidence="2 3">CBS 120377</strain>
    </source>
</reference>
<dbReference type="PANTHER" id="PTHR45982">
    <property type="entry name" value="REGULATOR OF CHROMOSOME CONDENSATION"/>
    <property type="match status" value="1"/>
</dbReference>
<dbReference type="PROSITE" id="PS50012">
    <property type="entry name" value="RCC1_3"/>
    <property type="match status" value="3"/>
</dbReference>
<dbReference type="Pfam" id="PF00415">
    <property type="entry name" value="RCC1"/>
    <property type="match status" value="1"/>
</dbReference>
<dbReference type="OrthoDB" id="5370059at2759"/>
<dbReference type="AlphaFoldDB" id="A0A194XDP5"/>
<dbReference type="Gene3D" id="2.130.10.30">
    <property type="entry name" value="Regulator of chromosome condensation 1/beta-lactamase-inhibitor protein II"/>
    <property type="match status" value="1"/>
</dbReference>
<dbReference type="InterPro" id="IPR051553">
    <property type="entry name" value="Ran_GTPase-activating"/>
</dbReference>
<evidence type="ECO:0000313" key="3">
    <source>
        <dbReference type="Proteomes" id="UP000070700"/>
    </source>
</evidence>
<accession>A0A194XDP5</accession>
<protein>
    <submittedName>
        <fullName evidence="2">RCC1/BLIP-II protein</fullName>
    </submittedName>
</protein>
<dbReference type="STRING" id="149040.A0A194XDP5"/>
<dbReference type="RefSeq" id="XP_018072629.1">
    <property type="nucleotide sequence ID" value="XM_018218373.1"/>
</dbReference>
<dbReference type="Proteomes" id="UP000070700">
    <property type="component" value="Unassembled WGS sequence"/>
</dbReference>
<gene>
    <name evidence="2" type="ORF">LY89DRAFT_717858</name>
</gene>
<dbReference type="KEGG" id="psco:LY89DRAFT_717858"/>
<evidence type="ECO:0000256" key="1">
    <source>
        <dbReference type="PROSITE-ProRule" id="PRU00235"/>
    </source>
</evidence>
<evidence type="ECO:0000313" key="2">
    <source>
        <dbReference type="EMBL" id="KUJ18274.1"/>
    </source>
</evidence>
<proteinExistence type="predicted"/>
<dbReference type="PANTHER" id="PTHR45982:SF1">
    <property type="entry name" value="REGULATOR OF CHROMOSOME CONDENSATION"/>
    <property type="match status" value="1"/>
</dbReference>
<feature type="repeat" description="RCC1" evidence="1">
    <location>
        <begin position="159"/>
        <end position="216"/>
    </location>
</feature>